<dbReference type="EMBL" id="ATLV01019998">
    <property type="status" value="NOT_ANNOTATED_CDS"/>
    <property type="molecule type" value="Genomic_DNA"/>
</dbReference>
<dbReference type="Proteomes" id="UP000030765">
    <property type="component" value="Unassembled WGS sequence"/>
</dbReference>
<dbReference type="AlphaFoldDB" id="A0A084W3G7"/>
<evidence type="ECO:0000313" key="2">
    <source>
        <dbReference type="EMBL" id="KFB44761.1"/>
    </source>
</evidence>
<proteinExistence type="predicted"/>
<dbReference type="VEuPathDB" id="VectorBase:ASIC012663"/>
<accession>A0A084W3G7</accession>
<feature type="transmembrane region" description="Helical" evidence="1">
    <location>
        <begin position="14"/>
        <end position="37"/>
    </location>
</feature>
<name>A0A084W3G7_ANOSI</name>
<gene>
    <name evidence="2" type="ORF">ZHAS_00012663</name>
</gene>
<sequence>MQYRAEPWNETTEWGLAIVKSLPAHATCYLLWFLYAVEIPIRRRRKTPMRHILSAAYGGRIFFLARTVVGGGYALLCEDGRQEDYLLLSGNICSNSDPHAALVIA</sequence>
<organism evidence="2">
    <name type="scientific">Anopheles sinensis</name>
    <name type="common">Mosquito</name>
    <dbReference type="NCBI Taxonomy" id="74873"/>
    <lineage>
        <taxon>Eukaryota</taxon>
        <taxon>Metazoa</taxon>
        <taxon>Ecdysozoa</taxon>
        <taxon>Arthropoda</taxon>
        <taxon>Hexapoda</taxon>
        <taxon>Insecta</taxon>
        <taxon>Pterygota</taxon>
        <taxon>Neoptera</taxon>
        <taxon>Endopterygota</taxon>
        <taxon>Diptera</taxon>
        <taxon>Nematocera</taxon>
        <taxon>Culicoidea</taxon>
        <taxon>Culicidae</taxon>
        <taxon>Anophelinae</taxon>
        <taxon>Anopheles</taxon>
    </lineage>
</organism>
<evidence type="ECO:0000313" key="3">
    <source>
        <dbReference type="EnsemblMetazoa" id="ASIC012663-PA"/>
    </source>
</evidence>
<dbReference type="GO" id="GO:0016787">
    <property type="term" value="F:hydrolase activity"/>
    <property type="evidence" value="ECO:0007669"/>
    <property type="project" value="UniProtKB-KW"/>
</dbReference>
<keyword evidence="1" id="KW-0812">Transmembrane</keyword>
<keyword evidence="1" id="KW-0472">Membrane</keyword>
<evidence type="ECO:0000256" key="1">
    <source>
        <dbReference type="SAM" id="Phobius"/>
    </source>
</evidence>
<keyword evidence="2" id="KW-0378">Hydrolase</keyword>
<keyword evidence="4" id="KW-1185">Reference proteome</keyword>
<reference evidence="2 4" key="1">
    <citation type="journal article" date="2014" name="BMC Genomics">
        <title>Genome sequence of Anopheles sinensis provides insight into genetics basis of mosquito competence for malaria parasites.</title>
        <authorList>
            <person name="Zhou D."/>
            <person name="Zhang D."/>
            <person name="Ding G."/>
            <person name="Shi L."/>
            <person name="Hou Q."/>
            <person name="Ye Y."/>
            <person name="Xu Y."/>
            <person name="Zhou H."/>
            <person name="Xiong C."/>
            <person name="Li S."/>
            <person name="Yu J."/>
            <person name="Hong S."/>
            <person name="Yu X."/>
            <person name="Zou P."/>
            <person name="Chen C."/>
            <person name="Chang X."/>
            <person name="Wang W."/>
            <person name="Lv Y."/>
            <person name="Sun Y."/>
            <person name="Ma L."/>
            <person name="Shen B."/>
            <person name="Zhu C."/>
        </authorList>
    </citation>
    <scope>NUCLEOTIDE SEQUENCE [LARGE SCALE GENOMIC DNA]</scope>
</reference>
<dbReference type="EnsemblMetazoa" id="ASIC012663-RA">
    <property type="protein sequence ID" value="ASIC012663-PA"/>
    <property type="gene ID" value="ASIC012663"/>
</dbReference>
<keyword evidence="1" id="KW-1133">Transmembrane helix</keyword>
<dbReference type="EMBL" id="KE525289">
    <property type="protein sequence ID" value="KFB44761.1"/>
    <property type="molecule type" value="Genomic_DNA"/>
</dbReference>
<protein>
    <submittedName>
        <fullName evidence="2 3">Membrane-bound metal-dependent hydrolase</fullName>
    </submittedName>
</protein>
<evidence type="ECO:0000313" key="4">
    <source>
        <dbReference type="Proteomes" id="UP000030765"/>
    </source>
</evidence>
<reference evidence="3" key="2">
    <citation type="submission" date="2020-05" db="UniProtKB">
        <authorList>
            <consortium name="EnsemblMetazoa"/>
        </authorList>
    </citation>
    <scope>IDENTIFICATION</scope>
</reference>